<dbReference type="GeneID" id="93357764"/>
<proteinExistence type="predicted"/>
<dbReference type="AlphaFoldDB" id="A0A7W5D169"/>
<reference evidence="1 2" key="1">
    <citation type="submission" date="2020-08" db="EMBL/GenBank/DDBJ databases">
        <title>Sequencing the genomes of 1000 actinobacteria strains.</title>
        <authorList>
            <person name="Klenk H.-P."/>
        </authorList>
    </citation>
    <scope>NUCLEOTIDE SEQUENCE [LARGE SCALE GENOMIC DNA]</scope>
    <source>
        <strain evidence="1 2">DSM 22242</strain>
    </source>
</reference>
<evidence type="ECO:0000313" key="1">
    <source>
        <dbReference type="EMBL" id="MBB3170275.1"/>
    </source>
</evidence>
<gene>
    <name evidence="1" type="ORF">FHR31_000055</name>
</gene>
<comment type="caution">
    <text evidence="1">The sequence shown here is derived from an EMBL/GenBank/DDBJ whole genome shotgun (WGS) entry which is preliminary data.</text>
</comment>
<dbReference type="Proteomes" id="UP000530850">
    <property type="component" value="Unassembled WGS sequence"/>
</dbReference>
<name>A0A7W5D169_9ACTN</name>
<dbReference type="EMBL" id="JACHYA010000001">
    <property type="protein sequence ID" value="MBB3170275.1"/>
    <property type="molecule type" value="Genomic_DNA"/>
</dbReference>
<sequence length="40" mass="4367">MSGFADGGQEHYGDRFYGAIASMAAAYLQRDKAVLEELLN</sequence>
<protein>
    <submittedName>
        <fullName evidence="1">Uncharacterized protein</fullName>
    </submittedName>
</protein>
<accession>A0A7W5D169</accession>
<evidence type="ECO:0000313" key="2">
    <source>
        <dbReference type="Proteomes" id="UP000530850"/>
    </source>
</evidence>
<dbReference type="RefSeq" id="WP_257432221.1">
    <property type="nucleotide sequence ID" value="NZ_JACHYA010000001.1"/>
</dbReference>
<organism evidence="1 2">
    <name type="scientific">Parvibacter caecicola</name>
    <dbReference type="NCBI Taxonomy" id="747645"/>
    <lineage>
        <taxon>Bacteria</taxon>
        <taxon>Bacillati</taxon>
        <taxon>Actinomycetota</taxon>
        <taxon>Coriobacteriia</taxon>
        <taxon>Coriobacteriales</taxon>
        <taxon>Coriobacteriaceae</taxon>
        <taxon>Parvibacter</taxon>
    </lineage>
</organism>